<evidence type="ECO:0000313" key="2">
    <source>
        <dbReference type="EMBL" id="KAK3708481.1"/>
    </source>
</evidence>
<keyword evidence="3" id="KW-1185">Reference proteome</keyword>
<feature type="compositionally biased region" description="Polar residues" evidence="1">
    <location>
        <begin position="683"/>
        <end position="700"/>
    </location>
</feature>
<protein>
    <submittedName>
        <fullName evidence="2">Uncharacterized protein</fullName>
    </submittedName>
</protein>
<feature type="region of interest" description="Disordered" evidence="1">
    <location>
        <begin position="678"/>
        <end position="700"/>
    </location>
</feature>
<dbReference type="AlphaFoldDB" id="A0AAE1CLC0"/>
<reference evidence="2" key="1">
    <citation type="journal article" date="2023" name="G3 (Bethesda)">
        <title>A reference genome for the long-term kleptoplast-retaining sea slug Elysia crispata morphotype clarki.</title>
        <authorList>
            <person name="Eastman K.E."/>
            <person name="Pendleton A.L."/>
            <person name="Shaikh M.A."/>
            <person name="Suttiyut T."/>
            <person name="Ogas R."/>
            <person name="Tomko P."/>
            <person name="Gavelis G."/>
            <person name="Widhalm J.R."/>
            <person name="Wisecaver J.H."/>
        </authorList>
    </citation>
    <scope>NUCLEOTIDE SEQUENCE</scope>
    <source>
        <strain evidence="2">ECLA1</strain>
    </source>
</reference>
<dbReference type="Proteomes" id="UP001283361">
    <property type="component" value="Unassembled WGS sequence"/>
</dbReference>
<evidence type="ECO:0000313" key="3">
    <source>
        <dbReference type="Proteomes" id="UP001283361"/>
    </source>
</evidence>
<sequence>MDICLHLIVDICKSQWTEPICLHYPVIQGYVLQSVVETILPTLSLVHGHLLQSVDRTNLPTLSCDPRIFATTNAHTPSKSEELSTSCKIYNTTERLLDSLLGIVVVHADLSLAPLESLEPADIGKSWENIAPSTFLWFYLDHKFRRGHVSCWLRKTRDDVLKKKLEAGGFLKTCQGLQQGACRRITDCYRESSARGQSVMSSLLKCRLKPCALNENHMRPQTRCPAEAIGYISVIDGSEDRLSCSSVSLVQSVEEESGVKASPTTSQLACALTQRQSYSCSSSISSSVSFVSKLHLIISLIRVQAPSHHQSHSCSSSISSISSLVSFVSKLHLIISLIRVQAPSHHQSHSCSSSISSISSSVSFVSKLHLIISLIRVQAPSHPSHHYLIRVQAPSHHQSHSCSSSISSSVSFVFKLHLIISLIRVQAPSHHQSHSCSSSISSLVSFVSKLHLIISLIRVQAPSHHQSHSCPSSISSLVSFSHSCPSSISSSVSFVFKFHLIISLIDVQAPSHPSHHQSHSCPSSISSLVSFVFKLHLIISLIRVQAPSHPSHHQSHSCSSSISSISSSVSFVSKLHLIISLIRVQAPSHHQSHSCSSFISSSVSSEFKLHLIISLIRVQAPSHHQSHLSSSTQFLSFAQLSVFLLLPGLEPGKQKLGSAGPLPILDLDLLRCTPVPGSGVPPNLSSAVPPQEENPSTGNT</sequence>
<accession>A0AAE1CLC0</accession>
<gene>
    <name evidence="2" type="ORF">RRG08_053062</name>
</gene>
<evidence type="ECO:0000256" key="1">
    <source>
        <dbReference type="SAM" id="MobiDB-lite"/>
    </source>
</evidence>
<proteinExistence type="predicted"/>
<name>A0AAE1CLC0_9GAST</name>
<organism evidence="2 3">
    <name type="scientific">Elysia crispata</name>
    <name type="common">lettuce slug</name>
    <dbReference type="NCBI Taxonomy" id="231223"/>
    <lineage>
        <taxon>Eukaryota</taxon>
        <taxon>Metazoa</taxon>
        <taxon>Spiralia</taxon>
        <taxon>Lophotrochozoa</taxon>
        <taxon>Mollusca</taxon>
        <taxon>Gastropoda</taxon>
        <taxon>Heterobranchia</taxon>
        <taxon>Euthyneura</taxon>
        <taxon>Panpulmonata</taxon>
        <taxon>Sacoglossa</taxon>
        <taxon>Placobranchoidea</taxon>
        <taxon>Plakobranchidae</taxon>
        <taxon>Elysia</taxon>
    </lineage>
</organism>
<dbReference type="EMBL" id="JAWDGP010007694">
    <property type="protein sequence ID" value="KAK3708481.1"/>
    <property type="molecule type" value="Genomic_DNA"/>
</dbReference>
<comment type="caution">
    <text evidence="2">The sequence shown here is derived from an EMBL/GenBank/DDBJ whole genome shotgun (WGS) entry which is preliminary data.</text>
</comment>